<protein>
    <submittedName>
        <fullName evidence="1">Uncharacterized protein</fullName>
    </submittedName>
</protein>
<evidence type="ECO:0000313" key="2">
    <source>
        <dbReference type="Proteomes" id="UP000012137"/>
    </source>
</evidence>
<comment type="caution">
    <text evidence="1">The sequence shown here is derived from an EMBL/GenBank/DDBJ whole genome shotgun (WGS) entry which is preliminary data.</text>
</comment>
<organism evidence="1 2">
    <name type="scientific">Leptospira interrogans serovar Pyrogenes str. L0374</name>
    <dbReference type="NCBI Taxonomy" id="1049928"/>
    <lineage>
        <taxon>Bacteria</taxon>
        <taxon>Pseudomonadati</taxon>
        <taxon>Spirochaetota</taxon>
        <taxon>Spirochaetia</taxon>
        <taxon>Leptospirales</taxon>
        <taxon>Leptospiraceae</taxon>
        <taxon>Leptospira</taxon>
    </lineage>
</organism>
<gene>
    <name evidence="1" type="ORF">LEP1GSC083_0136</name>
</gene>
<dbReference type="AlphaFoldDB" id="M6KNM6"/>
<name>M6KNM6_LEPIR</name>
<sequence>MEGRKVEFVRKNTFPDALFIFSNRFIKVFRKERNYFKTGSYFIDHKRVDELYKKLDSIVDHSTPFHQLLPLERSEIVRFLVFHKFNFEDMPRAIEIVEILKTTYMISLEKSIDHYWAIYNIVKSVDHSNITDYDLEEIIGIVVTIPISPENYANCIISNRTRAIQKNLSIRELNRLIIEHVEKGYDIKDFDL</sequence>
<evidence type="ECO:0000313" key="1">
    <source>
        <dbReference type="EMBL" id="EMN29402.1"/>
    </source>
</evidence>
<reference evidence="1 2" key="1">
    <citation type="submission" date="2013-01" db="EMBL/GenBank/DDBJ databases">
        <authorList>
            <person name="Harkins D.M."/>
            <person name="Durkin A.S."/>
            <person name="Brinkac L.M."/>
            <person name="Haft D.H."/>
            <person name="Selengut J.D."/>
            <person name="Sanka R."/>
            <person name="DePew J."/>
            <person name="Purushe J."/>
            <person name="Peacock S.J."/>
            <person name="Thaipadungpanit J."/>
            <person name="Wuthiekanun V.W."/>
            <person name="Day N.P."/>
            <person name="Vinetz J.M."/>
            <person name="Sutton G.G."/>
            <person name="Nierman W.C."/>
            <person name="Fouts D.E."/>
        </authorList>
    </citation>
    <scope>NUCLEOTIDE SEQUENCE [LARGE SCALE GENOMIC DNA]</scope>
    <source>
        <strain evidence="1 2">L0374</strain>
    </source>
</reference>
<dbReference type="EMBL" id="AHMZ02000118">
    <property type="protein sequence ID" value="EMN29402.1"/>
    <property type="molecule type" value="Genomic_DNA"/>
</dbReference>
<proteinExistence type="predicted"/>
<accession>M6KNM6</accession>
<dbReference type="Proteomes" id="UP000012137">
    <property type="component" value="Unassembled WGS sequence"/>
</dbReference>